<dbReference type="GO" id="GO:0008270">
    <property type="term" value="F:zinc ion binding"/>
    <property type="evidence" value="ECO:0007669"/>
    <property type="project" value="UniProtKB-KW"/>
</dbReference>
<evidence type="ECO:0000256" key="2">
    <source>
        <dbReference type="SAM" id="MobiDB-lite"/>
    </source>
</evidence>
<protein>
    <recommendedName>
        <fullName evidence="3">CCHC-type domain-containing protein</fullName>
    </recommendedName>
</protein>
<dbReference type="GO" id="GO:0003676">
    <property type="term" value="F:nucleic acid binding"/>
    <property type="evidence" value="ECO:0007669"/>
    <property type="project" value="InterPro"/>
</dbReference>
<keyword evidence="1" id="KW-0862">Zinc</keyword>
<keyword evidence="1" id="KW-0479">Metal-binding</keyword>
<sequence>MSSMEAVEGSAGPSRPPSTRDVLNSLQEQIALMQQTINEQAAQLEDRTPVTNIEKKFNKKVEVIADPGQYTGEKARFTEWWTKMRIWLQANADALSNNFKLCTVNERDWACSQIQSCKQGNLQVDEYISKWLFLYRQSKISEEHAVYLLEINTNPHIIKQVFTLSGQADIVNAYLERIQTIGRAQESFLMFQPSTKTQGHAWGNNASGSKTYGGQGKPMDIGATTKIRGAGSSECYKCSKGGHFACDCKAPNCRCGSNRHTSERHPAGQGKGKGHEVRSTSMTNDAPQSQADFKQMDFEEAKAFFYNMQVAEMKSQGKGFGP</sequence>
<proteinExistence type="predicted"/>
<evidence type="ECO:0000259" key="3">
    <source>
        <dbReference type="PROSITE" id="PS50158"/>
    </source>
</evidence>
<keyword evidence="1" id="KW-0863">Zinc-finger</keyword>
<dbReference type="AlphaFoldDB" id="A0A0C9W8F2"/>
<dbReference type="EMBL" id="KN839849">
    <property type="protein sequence ID" value="KIJ63728.1"/>
    <property type="molecule type" value="Genomic_DNA"/>
</dbReference>
<accession>A0A0C9W8F2</accession>
<dbReference type="PROSITE" id="PS50158">
    <property type="entry name" value="ZF_CCHC"/>
    <property type="match status" value="1"/>
</dbReference>
<dbReference type="InterPro" id="IPR001878">
    <property type="entry name" value="Znf_CCHC"/>
</dbReference>
<feature type="domain" description="CCHC-type" evidence="3">
    <location>
        <begin position="235"/>
        <end position="249"/>
    </location>
</feature>
<dbReference type="Proteomes" id="UP000053820">
    <property type="component" value="Unassembled WGS sequence"/>
</dbReference>
<organism evidence="4 5">
    <name type="scientific">Hydnomerulius pinastri MD-312</name>
    <dbReference type="NCBI Taxonomy" id="994086"/>
    <lineage>
        <taxon>Eukaryota</taxon>
        <taxon>Fungi</taxon>
        <taxon>Dikarya</taxon>
        <taxon>Basidiomycota</taxon>
        <taxon>Agaricomycotina</taxon>
        <taxon>Agaricomycetes</taxon>
        <taxon>Agaricomycetidae</taxon>
        <taxon>Boletales</taxon>
        <taxon>Boletales incertae sedis</taxon>
        <taxon>Leucogyrophana</taxon>
    </lineage>
</organism>
<name>A0A0C9W8F2_9AGAM</name>
<gene>
    <name evidence="4" type="ORF">HYDPIDRAFT_29080</name>
</gene>
<feature type="region of interest" description="Disordered" evidence="2">
    <location>
        <begin position="258"/>
        <end position="290"/>
    </location>
</feature>
<reference evidence="4 5" key="1">
    <citation type="submission" date="2014-04" db="EMBL/GenBank/DDBJ databases">
        <title>Evolutionary Origins and Diversification of the Mycorrhizal Mutualists.</title>
        <authorList>
            <consortium name="DOE Joint Genome Institute"/>
            <consortium name="Mycorrhizal Genomics Consortium"/>
            <person name="Kohler A."/>
            <person name="Kuo A."/>
            <person name="Nagy L.G."/>
            <person name="Floudas D."/>
            <person name="Copeland A."/>
            <person name="Barry K.W."/>
            <person name="Cichocki N."/>
            <person name="Veneault-Fourrey C."/>
            <person name="LaButti K."/>
            <person name="Lindquist E.A."/>
            <person name="Lipzen A."/>
            <person name="Lundell T."/>
            <person name="Morin E."/>
            <person name="Murat C."/>
            <person name="Riley R."/>
            <person name="Ohm R."/>
            <person name="Sun H."/>
            <person name="Tunlid A."/>
            <person name="Henrissat B."/>
            <person name="Grigoriev I.V."/>
            <person name="Hibbett D.S."/>
            <person name="Martin F."/>
        </authorList>
    </citation>
    <scope>NUCLEOTIDE SEQUENCE [LARGE SCALE GENOMIC DNA]</scope>
    <source>
        <strain evidence="4 5">MD-312</strain>
    </source>
</reference>
<feature type="compositionally biased region" description="Polar residues" evidence="2">
    <location>
        <begin position="279"/>
        <end position="290"/>
    </location>
</feature>
<evidence type="ECO:0000256" key="1">
    <source>
        <dbReference type="PROSITE-ProRule" id="PRU00047"/>
    </source>
</evidence>
<evidence type="ECO:0000313" key="4">
    <source>
        <dbReference type="EMBL" id="KIJ63728.1"/>
    </source>
</evidence>
<keyword evidence="5" id="KW-1185">Reference proteome</keyword>
<dbReference type="HOGENOM" id="CLU_011693_0_0_1"/>
<feature type="region of interest" description="Disordered" evidence="2">
    <location>
        <begin position="1"/>
        <end position="21"/>
    </location>
</feature>
<dbReference type="OrthoDB" id="2686736at2759"/>
<evidence type="ECO:0000313" key="5">
    <source>
        <dbReference type="Proteomes" id="UP000053820"/>
    </source>
</evidence>